<dbReference type="Proteomes" id="UP001321453">
    <property type="component" value="Unassembled WGS sequence"/>
</dbReference>
<dbReference type="InterPro" id="IPR051474">
    <property type="entry name" value="Anti-sigma-K/W_factor"/>
</dbReference>
<comment type="caution">
    <text evidence="13">The sequence shown here is derived from an EMBL/GenBank/DDBJ whole genome shotgun (WGS) entry which is preliminary data.</text>
</comment>
<keyword evidence="4" id="KW-0812">Transmembrane</keyword>
<protein>
    <recommendedName>
        <fullName evidence="10">Regulator of SigK</fullName>
    </recommendedName>
    <alternativeName>
        <fullName evidence="9">Sigma-K anti-sigma factor RskA</fullName>
    </alternativeName>
</protein>
<keyword evidence="5" id="KW-1133">Transmembrane helix</keyword>
<gene>
    <name evidence="13" type="ORF">QRT05_10885</name>
</gene>
<keyword evidence="14" id="KW-1185">Reference proteome</keyword>
<evidence type="ECO:0000256" key="2">
    <source>
        <dbReference type="ARBA" id="ARBA00004236"/>
    </source>
</evidence>
<evidence type="ECO:0000256" key="7">
    <source>
        <dbReference type="ARBA" id="ARBA00023136"/>
    </source>
</evidence>
<sequence length="261" mass="26208">MSENDDARAAGDDVRSLLGAYALDAVDDIERRAVERLVASDAEAARELADLQAVAARLGSAVAAEPPPGLRASVLAAVAREERAASATEVPPGATPVVRPVGTTGASPGPAKPRGAQRWWSLAAAVVIGAAVPSALLVQQHQRAEDAASQQQALAEILRDPSAVLVHGDVAGGGTATAVLAADDALFSATGLPALADGKVYQLWVVSGDQATSAGVLSADGGTVRRLADDFSSGDALAMTVEPQGGSAQPTTTPVVVLTQT</sequence>
<evidence type="ECO:0000256" key="4">
    <source>
        <dbReference type="ARBA" id="ARBA00022692"/>
    </source>
</evidence>
<dbReference type="Gene3D" id="1.10.10.1320">
    <property type="entry name" value="Anti-sigma factor, zinc-finger domain"/>
    <property type="match status" value="1"/>
</dbReference>
<dbReference type="EMBL" id="JAUCGR010000002">
    <property type="protein sequence ID" value="MDM7831839.1"/>
    <property type="molecule type" value="Genomic_DNA"/>
</dbReference>
<evidence type="ECO:0000256" key="1">
    <source>
        <dbReference type="ARBA" id="ARBA00004167"/>
    </source>
</evidence>
<dbReference type="InterPro" id="IPR041916">
    <property type="entry name" value="Anti_sigma_zinc_sf"/>
</dbReference>
<reference evidence="13 14" key="1">
    <citation type="submission" date="2023-06" db="EMBL/GenBank/DDBJ databases">
        <title>Cellulomonas sp. MW9 Whole genome sequence.</title>
        <authorList>
            <person name="Park S."/>
        </authorList>
    </citation>
    <scope>NUCLEOTIDE SEQUENCE [LARGE SCALE GENOMIC DNA]</scope>
    <source>
        <strain evidence="13 14">MW9</strain>
    </source>
</reference>
<dbReference type="Pfam" id="PF10099">
    <property type="entry name" value="RskA_C"/>
    <property type="match status" value="1"/>
</dbReference>
<accession>A0ABT7S884</accession>
<evidence type="ECO:0000313" key="13">
    <source>
        <dbReference type="EMBL" id="MDM7831839.1"/>
    </source>
</evidence>
<evidence type="ECO:0000256" key="9">
    <source>
        <dbReference type="ARBA" id="ARBA00029829"/>
    </source>
</evidence>
<proteinExistence type="predicted"/>
<keyword evidence="3" id="KW-1003">Cell membrane</keyword>
<keyword evidence="8" id="KW-0804">Transcription</keyword>
<feature type="region of interest" description="Disordered" evidence="11">
    <location>
        <begin position="84"/>
        <end position="114"/>
    </location>
</feature>
<organism evidence="13 14">
    <name type="scientific">Cellulomonas edaphi</name>
    <dbReference type="NCBI Taxonomy" id="3053468"/>
    <lineage>
        <taxon>Bacteria</taxon>
        <taxon>Bacillati</taxon>
        <taxon>Actinomycetota</taxon>
        <taxon>Actinomycetes</taxon>
        <taxon>Micrococcales</taxon>
        <taxon>Cellulomonadaceae</taxon>
        <taxon>Cellulomonas</taxon>
    </lineage>
</organism>
<keyword evidence="6" id="KW-0805">Transcription regulation</keyword>
<dbReference type="PANTHER" id="PTHR37461:SF1">
    <property type="entry name" value="ANTI-SIGMA-K FACTOR RSKA"/>
    <property type="match status" value="1"/>
</dbReference>
<keyword evidence="7" id="KW-0472">Membrane</keyword>
<evidence type="ECO:0000313" key="14">
    <source>
        <dbReference type="Proteomes" id="UP001321453"/>
    </source>
</evidence>
<dbReference type="RefSeq" id="WP_289447253.1">
    <property type="nucleotide sequence ID" value="NZ_JAUCGR010000002.1"/>
</dbReference>
<name>A0ABT7S884_9CELL</name>
<dbReference type="PANTHER" id="PTHR37461">
    <property type="entry name" value="ANTI-SIGMA-K FACTOR RSKA"/>
    <property type="match status" value="1"/>
</dbReference>
<feature type="domain" description="Anti-sigma K factor RskA C-terminal" evidence="12">
    <location>
        <begin position="119"/>
        <end position="255"/>
    </location>
</feature>
<evidence type="ECO:0000256" key="10">
    <source>
        <dbReference type="ARBA" id="ARBA00030803"/>
    </source>
</evidence>
<evidence type="ECO:0000256" key="11">
    <source>
        <dbReference type="SAM" id="MobiDB-lite"/>
    </source>
</evidence>
<evidence type="ECO:0000256" key="6">
    <source>
        <dbReference type="ARBA" id="ARBA00023015"/>
    </source>
</evidence>
<comment type="subcellular location">
    <subcellularLocation>
        <location evidence="2">Cell membrane</location>
    </subcellularLocation>
    <subcellularLocation>
        <location evidence="1">Membrane</location>
        <topology evidence="1">Single-pass membrane protein</topology>
    </subcellularLocation>
</comment>
<evidence type="ECO:0000259" key="12">
    <source>
        <dbReference type="Pfam" id="PF10099"/>
    </source>
</evidence>
<dbReference type="InterPro" id="IPR018764">
    <property type="entry name" value="RskA_C"/>
</dbReference>
<evidence type="ECO:0000256" key="5">
    <source>
        <dbReference type="ARBA" id="ARBA00022989"/>
    </source>
</evidence>
<evidence type="ECO:0000256" key="3">
    <source>
        <dbReference type="ARBA" id="ARBA00022475"/>
    </source>
</evidence>
<evidence type="ECO:0000256" key="8">
    <source>
        <dbReference type="ARBA" id="ARBA00023163"/>
    </source>
</evidence>